<reference evidence="2" key="1">
    <citation type="submission" date="2020-05" db="EMBL/GenBank/DDBJ databases">
        <title>Genomic insights into acetone-butanol-ethanol (ABE) fermentation by sequencing solventogenic clostridia strains.</title>
        <authorList>
            <person name="Brown S."/>
        </authorList>
    </citation>
    <scope>NUCLEOTIDE SEQUENCE</scope>
    <source>
        <strain evidence="2">DJ126</strain>
    </source>
</reference>
<feature type="transmembrane region" description="Helical" evidence="1">
    <location>
        <begin position="12"/>
        <end position="34"/>
    </location>
</feature>
<sequence length="867" mass="99698">MKGIVKKNFWGSDTFMVMLIIVFSLAILSLITLANPNVFLVDDNILQWEPIINKSFENLFSEGYIPYIDFYQYKMFNILDSGYYSVNNPIMLMSYVIGRFIFASRIGTICIYIYIMFILGNGIMYLLVRRLGVSKANACISVLAYSSVSHFILYGFYYFTFNNYFFIPFLLLVILSFDKNKFEYFTTGICLAFSLLLGHIQYTLYYYMVYAIIMAFMAFAYNRRYIVVMITNVITGVILSAPQLLVLVLISGNRSEVIQTTNDFLKIPIHWDNMIIFFAMPLYLLGDSYQMISSGGAFRDQLDYLSVSFGYFGALIPLWGIFISNYFKKVQCFIYESLRTSMLKLSGKSVKRNIFLEFFCYISICFVIIWIVSTSDTDVLNKLICSIAIIIIAFALIFMRILKRNEIEKWQKVIIAFLMIYYPFVTALISICYFIKEKICKGNAFPLFDSHNVDKKAEGFNYHITIACTVASVFFILFSLGKLGIIAIALSKIPIINRFRFLYKCVFIFIPLMVISAAFALNNIKKKRRSIIAFIVVLSVIGILNSCYLTNSGLHTYFNNERYPYNNGKDYVKNVSSRIDKIGADRNNYRFLAVTEGNKSFSEDSYIESSSVDFCDKMTKNMSTMVGVFTLAGYDNAFTKMSYNQSNLILSDINLNNMYTNAVNGYEVFNKLANLSDNDPKLREFYYQLKDNAVKYYLFDKDATNSLNAFKRLCNKVPEIRIVREVDFVNNTVLIEIDGVDSLCKTNKGKSISLSSKMAELKFDLDNESMEYITLSFTYDKNYRAIFTALDGNKKELNIVYDDSGYTKVITQNVGEGTVTLYYDNKLDNLVMLFSVIICILLMCTITIMIIKHAENKNSRLTNFSRG</sequence>
<accession>A0A9Q5CT13</accession>
<protein>
    <recommendedName>
        <fullName evidence="4">YfhO family protein</fullName>
    </recommendedName>
</protein>
<evidence type="ECO:0000313" key="3">
    <source>
        <dbReference type="Proteomes" id="UP000821656"/>
    </source>
</evidence>
<proteinExistence type="predicted"/>
<evidence type="ECO:0000313" key="2">
    <source>
        <dbReference type="EMBL" id="NRV09919.1"/>
    </source>
</evidence>
<feature type="transmembrane region" description="Helical" evidence="1">
    <location>
        <begin position="501"/>
        <end position="524"/>
    </location>
</feature>
<feature type="transmembrane region" description="Helical" evidence="1">
    <location>
        <begin position="354"/>
        <end position="373"/>
    </location>
</feature>
<evidence type="ECO:0000256" key="1">
    <source>
        <dbReference type="SAM" id="Phobius"/>
    </source>
</evidence>
<feature type="transmembrane region" description="Helical" evidence="1">
    <location>
        <begin position="271"/>
        <end position="292"/>
    </location>
</feature>
<feature type="transmembrane region" description="Helical" evidence="1">
    <location>
        <begin position="530"/>
        <end position="549"/>
    </location>
</feature>
<name>A0A9Q5CT13_CLOBE</name>
<feature type="transmembrane region" description="Helical" evidence="1">
    <location>
        <begin position="830"/>
        <end position="851"/>
    </location>
</feature>
<feature type="transmembrane region" description="Helical" evidence="1">
    <location>
        <begin position="462"/>
        <end position="489"/>
    </location>
</feature>
<comment type="caution">
    <text evidence="2">The sequence shown here is derived from an EMBL/GenBank/DDBJ whole genome shotgun (WGS) entry which is preliminary data.</text>
</comment>
<dbReference type="Proteomes" id="UP000821656">
    <property type="component" value="Unassembled WGS sequence"/>
</dbReference>
<keyword evidence="1" id="KW-0812">Transmembrane</keyword>
<keyword evidence="1" id="KW-1133">Transmembrane helix</keyword>
<feature type="transmembrane region" description="Helical" evidence="1">
    <location>
        <begin position="156"/>
        <end position="177"/>
    </location>
</feature>
<feature type="transmembrane region" description="Helical" evidence="1">
    <location>
        <begin position="379"/>
        <end position="402"/>
    </location>
</feature>
<gene>
    <name evidence="2" type="ORF">DFH45_002882</name>
</gene>
<feature type="transmembrane region" description="Helical" evidence="1">
    <location>
        <begin position="414"/>
        <end position="436"/>
    </location>
</feature>
<dbReference type="RefSeq" id="WP_173696045.1">
    <property type="nucleotide sequence ID" value="NZ_CP016090.1"/>
</dbReference>
<feature type="transmembrane region" description="Helical" evidence="1">
    <location>
        <begin position="189"/>
        <end position="219"/>
    </location>
</feature>
<feature type="transmembrane region" description="Helical" evidence="1">
    <location>
        <begin position="304"/>
        <end position="327"/>
    </location>
</feature>
<feature type="transmembrane region" description="Helical" evidence="1">
    <location>
        <begin position="109"/>
        <end position="128"/>
    </location>
</feature>
<organism evidence="2 3">
    <name type="scientific">Clostridium beijerinckii</name>
    <name type="common">Clostridium MP</name>
    <dbReference type="NCBI Taxonomy" id="1520"/>
    <lineage>
        <taxon>Bacteria</taxon>
        <taxon>Bacillati</taxon>
        <taxon>Bacillota</taxon>
        <taxon>Clostridia</taxon>
        <taxon>Eubacteriales</taxon>
        <taxon>Clostridiaceae</taxon>
        <taxon>Clostridium</taxon>
    </lineage>
</organism>
<dbReference type="EMBL" id="JABSXK010000001">
    <property type="protein sequence ID" value="NRV09919.1"/>
    <property type="molecule type" value="Genomic_DNA"/>
</dbReference>
<keyword evidence="1" id="KW-0472">Membrane</keyword>
<feature type="transmembrane region" description="Helical" evidence="1">
    <location>
        <begin position="225"/>
        <end position="250"/>
    </location>
</feature>
<dbReference type="AlphaFoldDB" id="A0A9Q5CT13"/>
<feature type="transmembrane region" description="Helical" evidence="1">
    <location>
        <begin position="82"/>
        <end position="102"/>
    </location>
</feature>
<evidence type="ECO:0008006" key="4">
    <source>
        <dbReference type="Google" id="ProtNLM"/>
    </source>
</evidence>